<comment type="caution">
    <text evidence="1">The sequence shown here is derived from an EMBL/GenBank/DDBJ whole genome shotgun (WGS) entry which is preliminary data.</text>
</comment>
<dbReference type="EMBL" id="CM045763">
    <property type="protein sequence ID" value="KAI8024394.1"/>
    <property type="molecule type" value="Genomic_DNA"/>
</dbReference>
<keyword evidence="2" id="KW-1185">Reference proteome</keyword>
<name>A0ACC0IGJ3_9ERIC</name>
<evidence type="ECO:0000313" key="2">
    <source>
        <dbReference type="Proteomes" id="UP001060215"/>
    </source>
</evidence>
<gene>
    <name evidence="1" type="ORF">LOK49_LG03G03155</name>
</gene>
<proteinExistence type="predicted"/>
<evidence type="ECO:0000313" key="1">
    <source>
        <dbReference type="EMBL" id="KAI8024394.1"/>
    </source>
</evidence>
<reference evidence="1 2" key="1">
    <citation type="journal article" date="2022" name="Plant J.">
        <title>Chromosome-level genome of Camellia lanceoleosa provides a valuable resource for understanding genome evolution and self-incompatibility.</title>
        <authorList>
            <person name="Gong W."/>
            <person name="Xiao S."/>
            <person name="Wang L."/>
            <person name="Liao Z."/>
            <person name="Chang Y."/>
            <person name="Mo W."/>
            <person name="Hu G."/>
            <person name="Li W."/>
            <person name="Zhao G."/>
            <person name="Zhu H."/>
            <person name="Hu X."/>
            <person name="Ji K."/>
            <person name="Xiang X."/>
            <person name="Song Q."/>
            <person name="Yuan D."/>
            <person name="Jin S."/>
            <person name="Zhang L."/>
        </authorList>
    </citation>
    <scope>NUCLEOTIDE SEQUENCE [LARGE SCALE GENOMIC DNA]</scope>
    <source>
        <strain evidence="1">SQ_2022a</strain>
    </source>
</reference>
<dbReference type="Proteomes" id="UP001060215">
    <property type="component" value="Chromosome 6"/>
</dbReference>
<protein>
    <submittedName>
        <fullName evidence="1">Uncharacterized protein</fullName>
    </submittedName>
</protein>
<sequence>MELDDSTWQLEQHELERCLIGYLLDVHRFGFYIMQLHVNDLWNLEGSVHVYARSKNHFVFLFERIGDMHRIVDNGSYVIQGALLIVDCWKPNLVLDRLIFDKMMVWVQLYGLPLECFTEEARLSVGRAVGEVVKVDIDLLMPRIIRFLRIRVWVSLDRPLINGFFLKFREGQQHWISCSYERLCKVCQNCGQVGHMLTTCLISFEEAQRQINANIQDMGRRLHSQVMIQKKHLMYSASIRANAHRSDRRTTRIFQNMNNSHNEVSEEIGSSNNGHHNNMEDNFAAMWERDWDTGLQ</sequence>
<organism evidence="1 2">
    <name type="scientific">Camellia lanceoleosa</name>
    <dbReference type="NCBI Taxonomy" id="1840588"/>
    <lineage>
        <taxon>Eukaryota</taxon>
        <taxon>Viridiplantae</taxon>
        <taxon>Streptophyta</taxon>
        <taxon>Embryophyta</taxon>
        <taxon>Tracheophyta</taxon>
        <taxon>Spermatophyta</taxon>
        <taxon>Magnoliopsida</taxon>
        <taxon>eudicotyledons</taxon>
        <taxon>Gunneridae</taxon>
        <taxon>Pentapetalae</taxon>
        <taxon>asterids</taxon>
        <taxon>Ericales</taxon>
        <taxon>Theaceae</taxon>
        <taxon>Camellia</taxon>
    </lineage>
</organism>
<accession>A0ACC0IGJ3</accession>